<feature type="region of interest" description="Disordered" evidence="3">
    <location>
        <begin position="68"/>
        <end position="90"/>
    </location>
</feature>
<name>A0A2H0RIF6_9BACT</name>
<dbReference type="EMBL" id="PCYL01000046">
    <property type="protein sequence ID" value="PIR46319.1"/>
    <property type="molecule type" value="Genomic_DNA"/>
</dbReference>
<comment type="caution">
    <text evidence="4">The sequence shown here is derived from an EMBL/GenBank/DDBJ whole genome shotgun (WGS) entry which is preliminary data.</text>
</comment>
<dbReference type="PANTHER" id="PTHR38781:SF1">
    <property type="entry name" value="ANTITOXIN DINJ-RELATED"/>
    <property type="match status" value="1"/>
</dbReference>
<evidence type="ECO:0000313" key="5">
    <source>
        <dbReference type="Proteomes" id="UP000230833"/>
    </source>
</evidence>
<dbReference type="GO" id="GO:0006355">
    <property type="term" value="P:regulation of DNA-templated transcription"/>
    <property type="evidence" value="ECO:0007669"/>
    <property type="project" value="InterPro"/>
</dbReference>
<dbReference type="GO" id="GO:0006351">
    <property type="term" value="P:DNA-templated transcription"/>
    <property type="evidence" value="ECO:0007669"/>
    <property type="project" value="TreeGrafter"/>
</dbReference>
<evidence type="ECO:0000256" key="3">
    <source>
        <dbReference type="SAM" id="MobiDB-lite"/>
    </source>
</evidence>
<reference evidence="4 5" key="1">
    <citation type="submission" date="2017-09" db="EMBL/GenBank/DDBJ databases">
        <title>Depth-based differentiation of microbial function through sediment-hosted aquifers and enrichment of novel symbionts in the deep terrestrial subsurface.</title>
        <authorList>
            <person name="Probst A.J."/>
            <person name="Ladd B."/>
            <person name="Jarett J.K."/>
            <person name="Geller-Mcgrath D.E."/>
            <person name="Sieber C.M."/>
            <person name="Emerson J.B."/>
            <person name="Anantharaman K."/>
            <person name="Thomas B.C."/>
            <person name="Malmstrom R."/>
            <person name="Stieglmeier M."/>
            <person name="Klingl A."/>
            <person name="Woyke T."/>
            <person name="Ryan C.M."/>
            <person name="Banfield J.F."/>
        </authorList>
    </citation>
    <scope>NUCLEOTIDE SEQUENCE [LARGE SCALE GENOMIC DNA]</scope>
    <source>
        <strain evidence="4">CG10_big_fil_rev_8_21_14_0_10_45_14</strain>
    </source>
</reference>
<comment type="similarity">
    <text evidence="1">Belongs to the RelB/DinJ antitoxin family.</text>
</comment>
<sequence length="90" mass="10159">MNTQTTVQVRIDTKTKRAAERTLGEMGLDLSSGMRLFLRNVAITQTIPFQVRTINGFTPEEERQMLKEGEEARKSGRKFSSGKALLQSIK</sequence>
<protein>
    <recommendedName>
        <fullName evidence="6">Type II toxin-antitoxin system antitoxin, RelB/DinJ family</fullName>
    </recommendedName>
</protein>
<evidence type="ECO:0000256" key="2">
    <source>
        <dbReference type="ARBA" id="ARBA00022649"/>
    </source>
</evidence>
<evidence type="ECO:0000256" key="1">
    <source>
        <dbReference type="ARBA" id="ARBA00010562"/>
    </source>
</evidence>
<proteinExistence type="inferred from homology"/>
<dbReference type="PANTHER" id="PTHR38781">
    <property type="entry name" value="ANTITOXIN DINJ-RELATED"/>
    <property type="match status" value="1"/>
</dbReference>
<dbReference type="InterPro" id="IPR013321">
    <property type="entry name" value="Arc_rbn_hlx_hlx"/>
</dbReference>
<accession>A0A2H0RIF6</accession>
<dbReference type="NCBIfam" id="TIGR02384">
    <property type="entry name" value="RelB_DinJ"/>
    <property type="match status" value="1"/>
</dbReference>
<organism evidence="4 5">
    <name type="scientific">Candidatus Vogelbacteria bacterium CG10_big_fil_rev_8_21_14_0_10_45_14</name>
    <dbReference type="NCBI Taxonomy" id="1975042"/>
    <lineage>
        <taxon>Bacteria</taxon>
        <taxon>Candidatus Vogeliibacteriota</taxon>
    </lineage>
</organism>
<dbReference type="InterPro" id="IPR007337">
    <property type="entry name" value="RelB/DinJ"/>
</dbReference>
<dbReference type="AlphaFoldDB" id="A0A2H0RIF6"/>
<gene>
    <name evidence="4" type="ORF">COV07_04230</name>
</gene>
<dbReference type="Pfam" id="PF04221">
    <property type="entry name" value="RelB"/>
    <property type="match status" value="1"/>
</dbReference>
<evidence type="ECO:0008006" key="6">
    <source>
        <dbReference type="Google" id="ProtNLM"/>
    </source>
</evidence>
<dbReference type="Proteomes" id="UP000230833">
    <property type="component" value="Unassembled WGS sequence"/>
</dbReference>
<keyword evidence="2" id="KW-1277">Toxin-antitoxin system</keyword>
<evidence type="ECO:0000313" key="4">
    <source>
        <dbReference type="EMBL" id="PIR46319.1"/>
    </source>
</evidence>
<dbReference type="Gene3D" id="1.10.1220.10">
    <property type="entry name" value="Met repressor-like"/>
    <property type="match status" value="1"/>
</dbReference>